<proteinExistence type="predicted"/>
<dbReference type="Pfam" id="PF02283">
    <property type="entry name" value="CobU"/>
    <property type="match status" value="1"/>
</dbReference>
<dbReference type="GO" id="GO:0043752">
    <property type="term" value="F:adenosylcobinamide kinase activity"/>
    <property type="evidence" value="ECO:0007669"/>
    <property type="project" value="InterPro"/>
</dbReference>
<name>A0A1T4K8W4_9FIRM</name>
<dbReference type="EMBL" id="FUXA01000003">
    <property type="protein sequence ID" value="SJZ38888.1"/>
    <property type="molecule type" value="Genomic_DNA"/>
</dbReference>
<keyword evidence="2" id="KW-1185">Reference proteome</keyword>
<dbReference type="Proteomes" id="UP000189857">
    <property type="component" value="Unassembled WGS sequence"/>
</dbReference>
<dbReference type="GO" id="GO:0000166">
    <property type="term" value="F:nucleotide binding"/>
    <property type="evidence" value="ECO:0007669"/>
    <property type="project" value="InterPro"/>
</dbReference>
<organism evidence="1 2">
    <name type="scientific">Eubacterium ruminantium</name>
    <dbReference type="NCBI Taxonomy" id="42322"/>
    <lineage>
        <taxon>Bacteria</taxon>
        <taxon>Bacillati</taxon>
        <taxon>Bacillota</taxon>
        <taxon>Clostridia</taxon>
        <taxon>Eubacteriales</taxon>
        <taxon>Eubacteriaceae</taxon>
        <taxon>Eubacterium</taxon>
    </lineage>
</organism>
<dbReference type="SUPFAM" id="SSF52540">
    <property type="entry name" value="P-loop containing nucleoside triphosphate hydrolases"/>
    <property type="match status" value="1"/>
</dbReference>
<keyword evidence="1" id="KW-0418">Kinase</keyword>
<evidence type="ECO:0000313" key="2">
    <source>
        <dbReference type="Proteomes" id="UP000189857"/>
    </source>
</evidence>
<dbReference type="GO" id="GO:0016779">
    <property type="term" value="F:nucleotidyltransferase activity"/>
    <property type="evidence" value="ECO:0007669"/>
    <property type="project" value="UniProtKB-KW"/>
</dbReference>
<dbReference type="RefSeq" id="WP_078785937.1">
    <property type="nucleotide sequence ID" value="NZ_FMTO01000002.1"/>
</dbReference>
<keyword evidence="1" id="KW-0808">Transferase</keyword>
<keyword evidence="1" id="KW-0548">Nucleotidyltransferase</keyword>
<accession>A0A1T4K8W4</accession>
<dbReference type="UniPathway" id="UPA00148">
    <property type="reaction ID" value="UER00236"/>
</dbReference>
<gene>
    <name evidence="1" type="ORF">SAMN02745110_00263</name>
</gene>
<sequence length="136" mass="15370">MELYIGGHAAGKWQLVSKKYEDQISEGKCRVINKFHIEVREKLCKLCEEKGGTAELNKVMSVDEIVDIIWNDIFGKCDISGEDGLLIISDDVGCGLVPMDPFDRLWRDVNGKILIRIASKAKNVYRIICGIEQKIK</sequence>
<reference evidence="1 2" key="1">
    <citation type="submission" date="2017-02" db="EMBL/GenBank/DDBJ databases">
        <authorList>
            <person name="Peterson S.W."/>
        </authorList>
    </citation>
    <scope>NUCLEOTIDE SEQUENCE [LARGE SCALE GENOMIC DNA]</scope>
    <source>
        <strain evidence="1 2">ATCC 17233</strain>
    </source>
</reference>
<dbReference type="AlphaFoldDB" id="A0A1T4K8W4"/>
<protein>
    <submittedName>
        <fullName evidence="1">Adenosylcobinamide kinase /adenosylcobinamide-phosphate guanylyltransferase</fullName>
    </submittedName>
</protein>
<dbReference type="Gene3D" id="3.40.50.300">
    <property type="entry name" value="P-loop containing nucleotide triphosphate hydrolases"/>
    <property type="match status" value="1"/>
</dbReference>
<dbReference type="InterPro" id="IPR027417">
    <property type="entry name" value="P-loop_NTPase"/>
</dbReference>
<dbReference type="GO" id="GO:0009236">
    <property type="term" value="P:cobalamin biosynthetic process"/>
    <property type="evidence" value="ECO:0007669"/>
    <property type="project" value="UniProtKB-UniPathway"/>
</dbReference>
<dbReference type="OrthoDB" id="1766664at2"/>
<evidence type="ECO:0000313" key="1">
    <source>
        <dbReference type="EMBL" id="SJZ38888.1"/>
    </source>
</evidence>
<dbReference type="InterPro" id="IPR003203">
    <property type="entry name" value="CobU/CobP"/>
</dbReference>